<sequence>MNTNTLLITGASSGIGFAVANHYLSQGWQVIACGRNQQHLEAINGAIALVFDITDKQAVKLAANQLSTIIDSKNLTLKQVILNAGTCEYIDDVKHFDGDLFERVINTNVIAVGHCLAAFMPLLSASAQLGLMSSSATYLPFPRAQAYGASKTAVTYLAESLRVDLVKHDIGVSVIHPGFVSTPLTDKNDFSMPMKISAEKAANYIYQGMNAAKYDIHFPKRFTWLLKLVASLPSRLLVTLLAPKAR</sequence>
<dbReference type="InterPro" id="IPR036291">
    <property type="entry name" value="NAD(P)-bd_dom_sf"/>
</dbReference>
<dbReference type="PANTHER" id="PTHR44196">
    <property type="entry name" value="DEHYDROGENASE/REDUCTASE SDR FAMILY MEMBER 7B"/>
    <property type="match status" value="1"/>
</dbReference>
<evidence type="ECO:0000313" key="4">
    <source>
        <dbReference type="Proteomes" id="UP000811844"/>
    </source>
</evidence>
<comment type="similarity">
    <text evidence="1">Belongs to the short-chain dehydrogenases/reductases (SDR) family.</text>
</comment>
<evidence type="ECO:0000256" key="2">
    <source>
        <dbReference type="ARBA" id="ARBA00023002"/>
    </source>
</evidence>
<dbReference type="EMBL" id="JAAIKR010000001">
    <property type="protein sequence ID" value="MBR9726581.1"/>
    <property type="molecule type" value="Genomic_DNA"/>
</dbReference>
<dbReference type="InterPro" id="IPR020904">
    <property type="entry name" value="Sc_DH/Rdtase_CS"/>
</dbReference>
<gene>
    <name evidence="3" type="ORF">G3R48_01075</name>
</gene>
<evidence type="ECO:0000313" key="3">
    <source>
        <dbReference type="EMBL" id="MBR9726581.1"/>
    </source>
</evidence>
<name>A0ABS5HXV4_9GAMM</name>
<dbReference type="RefSeq" id="WP_153661108.1">
    <property type="nucleotide sequence ID" value="NZ_JAAIKR010000001.1"/>
</dbReference>
<accession>A0ABS5HXV4</accession>
<comment type="caution">
    <text evidence="3">The sequence shown here is derived from an EMBL/GenBank/DDBJ whole genome shotgun (WGS) entry which is preliminary data.</text>
</comment>
<organism evidence="3 4">
    <name type="scientific">Shewanella intestini</name>
    <dbReference type="NCBI Taxonomy" id="2017544"/>
    <lineage>
        <taxon>Bacteria</taxon>
        <taxon>Pseudomonadati</taxon>
        <taxon>Pseudomonadota</taxon>
        <taxon>Gammaproteobacteria</taxon>
        <taxon>Alteromonadales</taxon>
        <taxon>Shewanellaceae</taxon>
        <taxon>Shewanella</taxon>
    </lineage>
</organism>
<dbReference type="Pfam" id="PF00106">
    <property type="entry name" value="adh_short"/>
    <property type="match status" value="1"/>
</dbReference>
<dbReference type="SUPFAM" id="SSF51735">
    <property type="entry name" value="NAD(P)-binding Rossmann-fold domains"/>
    <property type="match status" value="1"/>
</dbReference>
<protein>
    <submittedName>
        <fullName evidence="3">SDR family NAD(P)-dependent oxidoreductase</fullName>
    </submittedName>
</protein>
<reference evidence="3 4" key="1">
    <citation type="submission" date="2020-02" db="EMBL/GenBank/DDBJ databases">
        <title>Shewanella WXL01 sp. nov., a marine bacterium isolated from green algae in Luhuitou Fringing Reef (Northern South China Sea).</title>
        <authorList>
            <person name="Wang X."/>
        </authorList>
    </citation>
    <scope>NUCLEOTIDE SEQUENCE [LARGE SCALE GENOMIC DNA]</scope>
    <source>
        <strain evidence="3 4">MCCC 1A01895</strain>
    </source>
</reference>
<evidence type="ECO:0000256" key="1">
    <source>
        <dbReference type="ARBA" id="ARBA00006484"/>
    </source>
</evidence>
<dbReference type="Gene3D" id="3.40.50.720">
    <property type="entry name" value="NAD(P)-binding Rossmann-like Domain"/>
    <property type="match status" value="1"/>
</dbReference>
<keyword evidence="2" id="KW-0560">Oxidoreductase</keyword>
<proteinExistence type="inferred from homology"/>
<dbReference type="PROSITE" id="PS00061">
    <property type="entry name" value="ADH_SHORT"/>
    <property type="match status" value="1"/>
</dbReference>
<dbReference type="Proteomes" id="UP000811844">
    <property type="component" value="Unassembled WGS sequence"/>
</dbReference>
<dbReference type="InterPro" id="IPR002347">
    <property type="entry name" value="SDR_fam"/>
</dbReference>
<dbReference type="PRINTS" id="PR00081">
    <property type="entry name" value="GDHRDH"/>
</dbReference>
<dbReference type="PANTHER" id="PTHR44196:SF1">
    <property type="entry name" value="DEHYDROGENASE_REDUCTASE SDR FAMILY MEMBER 7B"/>
    <property type="match status" value="1"/>
</dbReference>
<keyword evidence="4" id="KW-1185">Reference proteome</keyword>